<dbReference type="Pfam" id="PF12833">
    <property type="entry name" value="HTH_18"/>
    <property type="match status" value="1"/>
</dbReference>
<dbReference type="InterPro" id="IPR020449">
    <property type="entry name" value="Tscrpt_reg_AraC-type_HTH"/>
</dbReference>
<dbReference type="InterPro" id="IPR018060">
    <property type="entry name" value="HTH_AraC"/>
</dbReference>
<dbReference type="PANTHER" id="PTHR47504">
    <property type="entry name" value="RIGHT ORIGIN-BINDING PROTEIN"/>
    <property type="match status" value="1"/>
</dbReference>
<dbReference type="AlphaFoldDB" id="A0A1G5JML3"/>
<keyword evidence="3" id="KW-0804">Transcription</keyword>
<gene>
    <name evidence="5" type="ORF">SAMN05720606_111182</name>
</gene>
<dbReference type="Pfam" id="PF14526">
    <property type="entry name" value="Cass2"/>
    <property type="match status" value="1"/>
</dbReference>
<keyword evidence="2" id="KW-0238">DNA-binding</keyword>
<dbReference type="Gene3D" id="1.10.10.60">
    <property type="entry name" value="Homeodomain-like"/>
    <property type="match status" value="2"/>
</dbReference>
<dbReference type="SUPFAM" id="SSF46689">
    <property type="entry name" value="Homeodomain-like"/>
    <property type="match status" value="2"/>
</dbReference>
<evidence type="ECO:0000313" key="6">
    <source>
        <dbReference type="Proteomes" id="UP000198538"/>
    </source>
</evidence>
<dbReference type="RefSeq" id="WP_090922115.1">
    <property type="nucleotide sequence ID" value="NZ_FMVM01000011.1"/>
</dbReference>
<dbReference type="Gene3D" id="3.20.80.10">
    <property type="entry name" value="Regulatory factor, effector binding domain"/>
    <property type="match status" value="1"/>
</dbReference>
<dbReference type="InterPro" id="IPR029441">
    <property type="entry name" value="Cass2"/>
</dbReference>
<dbReference type="PRINTS" id="PR00032">
    <property type="entry name" value="HTHARAC"/>
</dbReference>
<dbReference type="PROSITE" id="PS01124">
    <property type="entry name" value="HTH_ARAC_FAMILY_2"/>
    <property type="match status" value="1"/>
</dbReference>
<dbReference type="STRING" id="582692.SAMN05720606_111182"/>
<dbReference type="SMART" id="SM00871">
    <property type="entry name" value="AraC_E_bind"/>
    <property type="match status" value="1"/>
</dbReference>
<dbReference type="GO" id="GO:0043565">
    <property type="term" value="F:sequence-specific DNA binding"/>
    <property type="evidence" value="ECO:0007669"/>
    <property type="project" value="InterPro"/>
</dbReference>
<name>A0A1G5JML3_9BACL</name>
<dbReference type="GO" id="GO:0003700">
    <property type="term" value="F:DNA-binding transcription factor activity"/>
    <property type="evidence" value="ECO:0007669"/>
    <property type="project" value="InterPro"/>
</dbReference>
<dbReference type="InterPro" id="IPR011256">
    <property type="entry name" value="Reg_factor_effector_dom_sf"/>
</dbReference>
<protein>
    <submittedName>
        <fullName evidence="5">Transcriptional regulator, AraC family</fullName>
    </submittedName>
</protein>
<sequence length="281" mass="32319">MKWIEAIQKSIQYIEEHLLEPMTTDQIAAHAHMSAFHFQRIFGLMTDVTVAEYIRRRRLTLAAHELLQGDPKIMDLAFKYGYDTPESFTKAYRRQHGISPSETRKSGASVQSYNRLVIQVSLQGAEPMKHHIVEQEAFSIAGIKQRFSYVDGQHLQGIPNMWEEAYHSGAEDRIAALNNGVIPGLLGVCVDQGEIEDKQMEYWIATTYEGEQPEGLSTFTFPASKWVVFEVEEPMPQGIQKLWKRIVGEWFPSNAYEHAWLPELEVYRGMKHAPQIWIPIK</sequence>
<proteinExistence type="predicted"/>
<evidence type="ECO:0000256" key="3">
    <source>
        <dbReference type="ARBA" id="ARBA00023163"/>
    </source>
</evidence>
<dbReference type="InterPro" id="IPR009057">
    <property type="entry name" value="Homeodomain-like_sf"/>
</dbReference>
<dbReference type="InterPro" id="IPR018062">
    <property type="entry name" value="HTH_AraC-typ_CS"/>
</dbReference>
<organism evidence="5 6">
    <name type="scientific">Paenibacillus polysaccharolyticus</name>
    <dbReference type="NCBI Taxonomy" id="582692"/>
    <lineage>
        <taxon>Bacteria</taxon>
        <taxon>Bacillati</taxon>
        <taxon>Bacillota</taxon>
        <taxon>Bacilli</taxon>
        <taxon>Bacillales</taxon>
        <taxon>Paenibacillaceae</taxon>
        <taxon>Paenibacillus</taxon>
    </lineage>
</organism>
<dbReference type="EMBL" id="FMVM01000011">
    <property type="protein sequence ID" value="SCY89547.1"/>
    <property type="molecule type" value="Genomic_DNA"/>
</dbReference>
<feature type="domain" description="HTH araC/xylS-type" evidence="4">
    <location>
        <begin position="8"/>
        <end position="106"/>
    </location>
</feature>
<keyword evidence="6" id="KW-1185">Reference proteome</keyword>
<keyword evidence="1" id="KW-0805">Transcription regulation</keyword>
<dbReference type="SMART" id="SM00342">
    <property type="entry name" value="HTH_ARAC"/>
    <property type="match status" value="1"/>
</dbReference>
<dbReference type="PANTHER" id="PTHR47504:SF5">
    <property type="entry name" value="RIGHT ORIGIN-BINDING PROTEIN"/>
    <property type="match status" value="1"/>
</dbReference>
<evidence type="ECO:0000256" key="2">
    <source>
        <dbReference type="ARBA" id="ARBA00023125"/>
    </source>
</evidence>
<dbReference type="Proteomes" id="UP000198538">
    <property type="component" value="Unassembled WGS sequence"/>
</dbReference>
<evidence type="ECO:0000313" key="5">
    <source>
        <dbReference type="EMBL" id="SCY89547.1"/>
    </source>
</evidence>
<dbReference type="PROSITE" id="PS00041">
    <property type="entry name" value="HTH_ARAC_FAMILY_1"/>
    <property type="match status" value="1"/>
</dbReference>
<dbReference type="InterPro" id="IPR050959">
    <property type="entry name" value="MarA-like"/>
</dbReference>
<reference evidence="6" key="1">
    <citation type="submission" date="2016-10" db="EMBL/GenBank/DDBJ databases">
        <authorList>
            <person name="Varghese N."/>
            <person name="Submissions S."/>
        </authorList>
    </citation>
    <scope>NUCLEOTIDE SEQUENCE [LARGE SCALE GENOMIC DNA]</scope>
    <source>
        <strain evidence="6">BL9</strain>
    </source>
</reference>
<evidence type="ECO:0000259" key="4">
    <source>
        <dbReference type="PROSITE" id="PS01124"/>
    </source>
</evidence>
<evidence type="ECO:0000256" key="1">
    <source>
        <dbReference type="ARBA" id="ARBA00023015"/>
    </source>
</evidence>
<dbReference type="SUPFAM" id="SSF55136">
    <property type="entry name" value="Probable bacterial effector-binding domain"/>
    <property type="match status" value="1"/>
</dbReference>
<dbReference type="InterPro" id="IPR010499">
    <property type="entry name" value="AraC_E-bd"/>
</dbReference>
<accession>A0A1G5JML3</accession>